<evidence type="ECO:0000256" key="5">
    <source>
        <dbReference type="ARBA" id="ARBA00022840"/>
    </source>
</evidence>
<dbReference type="InterPro" id="IPR029056">
    <property type="entry name" value="Ribokinase-like"/>
</dbReference>
<organism evidence="7 8">
    <name type="scientific">Streptoalloteichus hindustanus</name>
    <dbReference type="NCBI Taxonomy" id="2017"/>
    <lineage>
        <taxon>Bacteria</taxon>
        <taxon>Bacillati</taxon>
        <taxon>Actinomycetota</taxon>
        <taxon>Actinomycetes</taxon>
        <taxon>Pseudonocardiales</taxon>
        <taxon>Pseudonocardiaceae</taxon>
        <taxon>Streptoalloteichus</taxon>
    </lineage>
</organism>
<keyword evidence="4 7" id="KW-0418">Kinase</keyword>
<comment type="similarity">
    <text evidence="1">Belongs to the carbohydrate kinase PfkB family.</text>
</comment>
<evidence type="ECO:0000256" key="2">
    <source>
        <dbReference type="ARBA" id="ARBA00022679"/>
    </source>
</evidence>
<dbReference type="InterPro" id="IPR050306">
    <property type="entry name" value="PfkB_Carbo_kinase"/>
</dbReference>
<dbReference type="EMBL" id="FQVN01000018">
    <property type="protein sequence ID" value="SHH00967.1"/>
    <property type="molecule type" value="Genomic_DNA"/>
</dbReference>
<dbReference type="GO" id="GO:0005524">
    <property type="term" value="F:ATP binding"/>
    <property type="evidence" value="ECO:0007669"/>
    <property type="project" value="UniProtKB-KW"/>
</dbReference>
<dbReference type="AlphaFoldDB" id="A0A1M5PGW3"/>
<gene>
    <name evidence="7" type="ORF">SAMN05444320_11856</name>
</gene>
<evidence type="ECO:0000256" key="1">
    <source>
        <dbReference type="ARBA" id="ARBA00010688"/>
    </source>
</evidence>
<dbReference type="Proteomes" id="UP000184501">
    <property type="component" value="Unassembled WGS sequence"/>
</dbReference>
<feature type="domain" description="Carbohydrate kinase PfkB" evidence="6">
    <location>
        <begin position="36"/>
        <end position="310"/>
    </location>
</feature>
<accession>A0A1M5PGW3</accession>
<dbReference type="PROSITE" id="PS00584">
    <property type="entry name" value="PFKB_KINASES_2"/>
    <property type="match status" value="1"/>
</dbReference>
<sequence length="319" mass="32630">MGAVSPGWIVVGGEALVDLVPGAGAAPGVLSPMTPLMGGGPFNVAVTLGRLGAPTRFLSRISTDTFGEALVERLRLSDVDVSMVQRGAEPTTLAVVGLAEDGSARYSFHVEGTADRLVADPGPLPDDVRALSLGTVSLLLEPGASAYEAMLRRESAAGRLVSLDPNVRAALVPDAGAYRARFRSWLPDVGLLKLSEEDAGWLAEGADPLAAVREWHGRGPAAVLLTRGAAGLAALTGAGDLVEVPARPVTVVDTIGAGDTVHGAVLAWLAEHDALSVDAVRALDADAWREALSFVADAAAVTCSRAGAEPPFAAELAAR</sequence>
<evidence type="ECO:0000259" key="6">
    <source>
        <dbReference type="Pfam" id="PF00294"/>
    </source>
</evidence>
<dbReference type="STRING" id="2017.SAMN05444320_11856"/>
<evidence type="ECO:0000313" key="8">
    <source>
        <dbReference type="Proteomes" id="UP000184501"/>
    </source>
</evidence>
<keyword evidence="5" id="KW-0067">ATP-binding</keyword>
<dbReference type="PANTHER" id="PTHR43085">
    <property type="entry name" value="HEXOKINASE FAMILY MEMBER"/>
    <property type="match status" value="1"/>
</dbReference>
<dbReference type="PANTHER" id="PTHR43085:SF1">
    <property type="entry name" value="PSEUDOURIDINE KINASE-RELATED"/>
    <property type="match status" value="1"/>
</dbReference>
<proteinExistence type="inferred from homology"/>
<dbReference type="CDD" id="cd01167">
    <property type="entry name" value="bac_FRK"/>
    <property type="match status" value="1"/>
</dbReference>
<dbReference type="SUPFAM" id="SSF53613">
    <property type="entry name" value="Ribokinase-like"/>
    <property type="match status" value="1"/>
</dbReference>
<keyword evidence="8" id="KW-1185">Reference proteome</keyword>
<keyword evidence="3" id="KW-0547">Nucleotide-binding</keyword>
<evidence type="ECO:0000313" key="7">
    <source>
        <dbReference type="EMBL" id="SHH00967.1"/>
    </source>
</evidence>
<dbReference type="Pfam" id="PF00294">
    <property type="entry name" value="PfkB"/>
    <property type="match status" value="1"/>
</dbReference>
<dbReference type="InterPro" id="IPR011611">
    <property type="entry name" value="PfkB_dom"/>
</dbReference>
<keyword evidence="2" id="KW-0808">Transferase</keyword>
<dbReference type="InterPro" id="IPR002173">
    <property type="entry name" value="Carboh/pur_kinase_PfkB_CS"/>
</dbReference>
<reference evidence="7 8" key="1">
    <citation type="submission" date="2016-11" db="EMBL/GenBank/DDBJ databases">
        <authorList>
            <person name="Jaros S."/>
            <person name="Januszkiewicz K."/>
            <person name="Wedrychowicz H."/>
        </authorList>
    </citation>
    <scope>NUCLEOTIDE SEQUENCE [LARGE SCALE GENOMIC DNA]</scope>
    <source>
        <strain evidence="7 8">DSM 44523</strain>
    </source>
</reference>
<dbReference type="OrthoDB" id="9795789at2"/>
<dbReference type="Gene3D" id="3.40.1190.20">
    <property type="match status" value="1"/>
</dbReference>
<evidence type="ECO:0000256" key="4">
    <source>
        <dbReference type="ARBA" id="ARBA00022777"/>
    </source>
</evidence>
<name>A0A1M5PGW3_STRHI</name>
<dbReference type="GO" id="GO:0016301">
    <property type="term" value="F:kinase activity"/>
    <property type="evidence" value="ECO:0007669"/>
    <property type="project" value="UniProtKB-KW"/>
</dbReference>
<evidence type="ECO:0000256" key="3">
    <source>
        <dbReference type="ARBA" id="ARBA00022741"/>
    </source>
</evidence>
<protein>
    <submittedName>
        <fullName evidence="7">Fructokinase</fullName>
    </submittedName>
</protein>